<evidence type="ECO:0000259" key="1">
    <source>
        <dbReference type="Pfam" id="PF03171"/>
    </source>
</evidence>
<accession>A0A699HT80</accession>
<dbReference type="InterPro" id="IPR044861">
    <property type="entry name" value="IPNS-like_FE2OG_OXY"/>
</dbReference>
<sequence length="125" mass="14440">MEGFPTNKFLLETCGEPVRGHKRAARWSLIHPRESQAVVIMWRIRIWSIGRSTDEAIKSSIYDLLPVMENYYTSLLSTGKKLSSLAAFIFNLGDMMKRWTNCIFRSTLHRVMPTGKERHSVILPN</sequence>
<proteinExistence type="predicted"/>
<dbReference type="AlphaFoldDB" id="A0A699HT80"/>
<dbReference type="SUPFAM" id="SSF51197">
    <property type="entry name" value="Clavaminate synthase-like"/>
    <property type="match status" value="1"/>
</dbReference>
<feature type="domain" description="Isopenicillin N synthase-like Fe(2+) 2OG dioxygenase" evidence="1">
    <location>
        <begin position="86"/>
        <end position="121"/>
    </location>
</feature>
<gene>
    <name evidence="2" type="ORF">Tci_426913</name>
</gene>
<reference evidence="2" key="1">
    <citation type="journal article" date="2019" name="Sci. Rep.">
        <title>Draft genome of Tanacetum cinerariifolium, the natural source of mosquito coil.</title>
        <authorList>
            <person name="Yamashiro T."/>
            <person name="Shiraishi A."/>
            <person name="Satake H."/>
            <person name="Nakayama K."/>
        </authorList>
    </citation>
    <scope>NUCLEOTIDE SEQUENCE</scope>
</reference>
<comment type="caution">
    <text evidence="2">The sequence shown here is derived from an EMBL/GenBank/DDBJ whole genome shotgun (WGS) entry which is preliminary data.</text>
</comment>
<name>A0A699HT80_TANCI</name>
<protein>
    <submittedName>
        <fullName evidence="2">2-oxoglutarate (2OG) and Fe(II)-dependent oxygenase superfamily protein</fullName>
    </submittedName>
</protein>
<dbReference type="EMBL" id="BKCJ010188020">
    <property type="protein sequence ID" value="GEY54939.1"/>
    <property type="molecule type" value="Genomic_DNA"/>
</dbReference>
<dbReference type="InterPro" id="IPR027443">
    <property type="entry name" value="IPNS-like_sf"/>
</dbReference>
<dbReference type="Pfam" id="PF03171">
    <property type="entry name" value="2OG-FeII_Oxy"/>
    <property type="match status" value="1"/>
</dbReference>
<dbReference type="Gene3D" id="2.60.120.330">
    <property type="entry name" value="B-lactam Antibiotic, Isopenicillin N Synthase, Chain"/>
    <property type="match status" value="1"/>
</dbReference>
<organism evidence="2">
    <name type="scientific">Tanacetum cinerariifolium</name>
    <name type="common">Dalmatian daisy</name>
    <name type="synonym">Chrysanthemum cinerariifolium</name>
    <dbReference type="NCBI Taxonomy" id="118510"/>
    <lineage>
        <taxon>Eukaryota</taxon>
        <taxon>Viridiplantae</taxon>
        <taxon>Streptophyta</taxon>
        <taxon>Embryophyta</taxon>
        <taxon>Tracheophyta</taxon>
        <taxon>Spermatophyta</taxon>
        <taxon>Magnoliopsida</taxon>
        <taxon>eudicotyledons</taxon>
        <taxon>Gunneridae</taxon>
        <taxon>Pentapetalae</taxon>
        <taxon>asterids</taxon>
        <taxon>campanulids</taxon>
        <taxon>Asterales</taxon>
        <taxon>Asteraceae</taxon>
        <taxon>Asteroideae</taxon>
        <taxon>Anthemideae</taxon>
        <taxon>Anthemidinae</taxon>
        <taxon>Tanacetum</taxon>
    </lineage>
</organism>
<evidence type="ECO:0000313" key="2">
    <source>
        <dbReference type="EMBL" id="GEY54939.1"/>
    </source>
</evidence>